<dbReference type="NCBIfam" id="NF038128">
    <property type="entry name" value="choice_anch_J"/>
    <property type="match status" value="1"/>
</dbReference>
<dbReference type="InterPro" id="IPR013783">
    <property type="entry name" value="Ig-like_fold"/>
</dbReference>
<dbReference type="Pfam" id="PF13205">
    <property type="entry name" value="Big_5"/>
    <property type="match status" value="2"/>
</dbReference>
<name>A0ABX2AQX0_9BACT</name>
<sequence>MRKNKLKTFLLAVIGISSFACVTLHAQNVTEPKMTLYDFKDQSMIYSLSDNGQWAVSYGTSPTDASRYTNARRTNVKTKESDILGLDGDETIPLQCQANDVADDGTVVGAYHDQPAIWTKAGGWKYLPIPKGWTTGFASAVTPDGHYAVGRMFSYSGNAENYGEYPMLWDLTTMQITETPGYPTVGSAGEKARMIRYDAISSDSRYITGIVDFSYTWNTLHFIYDRQNESYTTMGFNTDGTPWTEGLLGVEGTLSPNGKWFGGTAFIQNATNPNDEYSVPCRYNMETNEFEMFNELEARDYGSITIDNTGTIYSATPSSTPIRSVYIRAGKFWYALDELMSQSYGIDFYGKTGLDNTGTIMSVSADGKVITAFPDPYKSYILELDETLTDAAGRVNLLNNYTVTPANGASFSQMKDVSIKFSRDIKILGKTSDIKFTDDSGASVGRIITFAVSPSSSKTARIAFRTLNLTAGKKYTLTIPAGTIALSADETRLNDEIVITYTGRGTEPVKVVTAVPESGSALSQLNVTTNPILLTFDTNISLTENAAATLYRDGSDDIVSPLSVAVKDNQMLIYPETTQYLYLNTNYKVVLNAGSVTDVNGGNANERYEIMYEGIYERIVVADDTLIYKEDFANGVGGMMLYDGDGNIPNEEMKDYDFYYNNTPQPWVPVRESRESDDYSAASTSAYSPAGKSDDWMVTPQIYIPDAKCRLEFNGQGFRKYKQDKLKVIVYASDKVLNYFSKDNADEFRADGNVIMDEILSPGNSEDNLSNEWTTYSFKLDKYAGKNIYVAFINENEDQSIVFVDNIKVVRDNGFLTALTSATTVVGQNSHKIEGRVTANSETETYTTANIKLLDSEKNVVDEISENGLSLKKGDRYDFAFAKNLPLTIGEINVFYIRVQLDEKFDTISYAIKDLAFQPTKRVIVEEMTGQDCGNCPRGHLAWENLERVYGDRVILAGYHVYTGDIYESGMSSYVNQFLGLAGAPSAKVQRGETIGSPTYASITAGRTSYSFTSPLGDCWFDLVQKEFDTDADANLDVIAYFDEATQKVKATASAKFAMNISKQNIGLFIIVTEDGLPGFQHNYHYNDDADGLGEWGKGGTLGQEYVVYTHNDVARAQVGSYYGTTGYIPSTIASNETYTANIEFAKPAVNEIYNSNVICMMINANTGAVINVAKSKIAKASGIEGITTSGTDATEKIRYNAAGQIITAPVKGLNIIRMGDGSIRKVVVK</sequence>
<dbReference type="InterPro" id="IPR032812">
    <property type="entry name" value="SbsA_Ig"/>
</dbReference>
<dbReference type="Proteomes" id="UP001193734">
    <property type="component" value="Unassembled WGS sequence"/>
</dbReference>
<evidence type="ECO:0000313" key="5">
    <source>
        <dbReference type="Proteomes" id="UP001193734"/>
    </source>
</evidence>
<reference evidence="4 5" key="1">
    <citation type="submission" date="2020-05" db="EMBL/GenBank/DDBJ databases">
        <title>Distinct polysaccharide utilization as determinants for interspecies competition between intestinal Prevotella spp.</title>
        <authorList>
            <person name="Galvez E.J.C."/>
            <person name="Iljazovic A."/>
            <person name="Strowig T."/>
        </authorList>
    </citation>
    <scope>NUCLEOTIDE SEQUENCE [LARGE SCALE GENOMIC DNA]</scope>
    <source>
        <strain evidence="4 5">PROD</strain>
    </source>
</reference>
<keyword evidence="1 2" id="KW-0732">Signal</keyword>
<evidence type="ECO:0000313" key="4">
    <source>
        <dbReference type="EMBL" id="NPE13094.1"/>
    </source>
</evidence>
<feature type="domain" description="SbsA Ig-like" evidence="3">
    <location>
        <begin position="403"/>
        <end position="501"/>
    </location>
</feature>
<comment type="caution">
    <text evidence="4">The sequence shown here is derived from an EMBL/GenBank/DDBJ whole genome shotgun (WGS) entry which is preliminary data.</text>
</comment>
<dbReference type="PROSITE" id="PS51257">
    <property type="entry name" value="PROKAR_LIPOPROTEIN"/>
    <property type="match status" value="1"/>
</dbReference>
<dbReference type="EMBL" id="JABKKE010000002">
    <property type="protein sequence ID" value="NPE13094.1"/>
    <property type="molecule type" value="Genomic_DNA"/>
</dbReference>
<dbReference type="GeneID" id="82156509"/>
<feature type="signal peptide" evidence="2">
    <location>
        <begin position="1"/>
        <end position="26"/>
    </location>
</feature>
<keyword evidence="5" id="KW-1185">Reference proteome</keyword>
<feature type="domain" description="SbsA Ig-like" evidence="3">
    <location>
        <begin position="506"/>
        <end position="603"/>
    </location>
</feature>
<gene>
    <name evidence="4" type="ORF">HPS55_01895</name>
</gene>
<organism evidence="4 5">
    <name type="scientific">Xylanibacter rodentium</name>
    <dbReference type="NCBI Taxonomy" id="2736289"/>
    <lineage>
        <taxon>Bacteria</taxon>
        <taxon>Pseudomonadati</taxon>
        <taxon>Bacteroidota</taxon>
        <taxon>Bacteroidia</taxon>
        <taxon>Bacteroidales</taxon>
        <taxon>Prevotellaceae</taxon>
        <taxon>Xylanibacter</taxon>
    </lineage>
</organism>
<dbReference type="Gene3D" id="2.60.120.200">
    <property type="match status" value="1"/>
</dbReference>
<evidence type="ECO:0000256" key="1">
    <source>
        <dbReference type="ARBA" id="ARBA00022729"/>
    </source>
</evidence>
<dbReference type="Gene3D" id="2.60.40.10">
    <property type="entry name" value="Immunoglobulins"/>
    <property type="match status" value="1"/>
</dbReference>
<dbReference type="RefSeq" id="WP_172176642.1">
    <property type="nucleotide sequence ID" value="NZ_CASGIA010000001.1"/>
</dbReference>
<dbReference type="Pfam" id="PF11551">
    <property type="entry name" value="Omp28"/>
    <property type="match status" value="1"/>
</dbReference>
<protein>
    <submittedName>
        <fullName evidence="4">Omp28-related outer membrane protein</fullName>
    </submittedName>
</protein>
<accession>A0ABX2AQX0</accession>
<feature type="chain" id="PRO_5045225000" evidence="2">
    <location>
        <begin position="27"/>
        <end position="1230"/>
    </location>
</feature>
<dbReference type="InterPro" id="IPR021615">
    <property type="entry name" value="Omp28"/>
</dbReference>
<proteinExistence type="predicted"/>
<evidence type="ECO:0000259" key="3">
    <source>
        <dbReference type="Pfam" id="PF13205"/>
    </source>
</evidence>
<evidence type="ECO:0000256" key="2">
    <source>
        <dbReference type="SAM" id="SignalP"/>
    </source>
</evidence>